<dbReference type="InterPro" id="IPR051173">
    <property type="entry name" value="Ca_channel_alpha-2/delta"/>
</dbReference>
<proteinExistence type="predicted"/>
<dbReference type="PANTHER" id="PTHR10166">
    <property type="entry name" value="VOLTAGE-DEPENDENT CALCIUM CHANNEL SUBUNIT ALPHA-2/DELTA-RELATED"/>
    <property type="match status" value="1"/>
</dbReference>
<evidence type="ECO:0000313" key="2">
    <source>
        <dbReference type="EMBL" id="GBP70023.1"/>
    </source>
</evidence>
<reference evidence="2 3" key="1">
    <citation type="journal article" date="2019" name="Commun. Biol.">
        <title>The bagworm genome reveals a unique fibroin gene that provides high tensile strength.</title>
        <authorList>
            <person name="Kono N."/>
            <person name="Nakamura H."/>
            <person name="Ohtoshi R."/>
            <person name="Tomita M."/>
            <person name="Numata K."/>
            <person name="Arakawa K."/>
        </authorList>
    </citation>
    <scope>NUCLEOTIDE SEQUENCE [LARGE SCALE GENOMIC DNA]</scope>
</reference>
<dbReference type="Gene3D" id="3.40.50.410">
    <property type="entry name" value="von Willebrand factor, type A domain"/>
    <property type="match status" value="1"/>
</dbReference>
<dbReference type="GO" id="GO:0005891">
    <property type="term" value="C:voltage-gated calcium channel complex"/>
    <property type="evidence" value="ECO:0007669"/>
    <property type="project" value="TreeGrafter"/>
</dbReference>
<evidence type="ECO:0000259" key="1">
    <source>
        <dbReference type="PROSITE" id="PS50234"/>
    </source>
</evidence>
<organism evidence="2 3">
    <name type="scientific">Eumeta variegata</name>
    <name type="common">Bagworm moth</name>
    <name type="synonym">Eumeta japonica</name>
    <dbReference type="NCBI Taxonomy" id="151549"/>
    <lineage>
        <taxon>Eukaryota</taxon>
        <taxon>Metazoa</taxon>
        <taxon>Ecdysozoa</taxon>
        <taxon>Arthropoda</taxon>
        <taxon>Hexapoda</taxon>
        <taxon>Insecta</taxon>
        <taxon>Pterygota</taxon>
        <taxon>Neoptera</taxon>
        <taxon>Endopterygota</taxon>
        <taxon>Lepidoptera</taxon>
        <taxon>Glossata</taxon>
        <taxon>Ditrysia</taxon>
        <taxon>Tineoidea</taxon>
        <taxon>Psychidae</taxon>
        <taxon>Oiketicinae</taxon>
        <taxon>Eumeta</taxon>
    </lineage>
</organism>
<dbReference type="InterPro" id="IPR002035">
    <property type="entry name" value="VWF_A"/>
</dbReference>
<dbReference type="EMBL" id="BGZK01001059">
    <property type="protein sequence ID" value="GBP70023.1"/>
    <property type="molecule type" value="Genomic_DNA"/>
</dbReference>
<dbReference type="PANTHER" id="PTHR10166:SF37">
    <property type="entry name" value="STOLID, ISOFORM H"/>
    <property type="match status" value="1"/>
</dbReference>
<comment type="caution">
    <text evidence="2">The sequence shown here is derived from an EMBL/GenBank/DDBJ whole genome shotgun (WGS) entry which is preliminary data.</text>
</comment>
<dbReference type="GO" id="GO:0005245">
    <property type="term" value="F:voltage-gated calcium channel activity"/>
    <property type="evidence" value="ECO:0007669"/>
    <property type="project" value="TreeGrafter"/>
</dbReference>
<dbReference type="AlphaFoldDB" id="A0A4C1Y3T4"/>
<dbReference type="Proteomes" id="UP000299102">
    <property type="component" value="Unassembled WGS sequence"/>
</dbReference>
<dbReference type="OrthoDB" id="10054666at2759"/>
<dbReference type="SUPFAM" id="SSF53300">
    <property type="entry name" value="vWA-like"/>
    <property type="match status" value="1"/>
</dbReference>
<evidence type="ECO:0000313" key="3">
    <source>
        <dbReference type="Proteomes" id="UP000299102"/>
    </source>
</evidence>
<accession>A0A4C1Y3T4</accession>
<dbReference type="InterPro" id="IPR036465">
    <property type="entry name" value="vWFA_dom_sf"/>
</dbReference>
<feature type="domain" description="VWFA" evidence="1">
    <location>
        <begin position="31"/>
        <end position="164"/>
    </location>
</feature>
<gene>
    <name evidence="2" type="ORF">EVAR_39606_1</name>
</gene>
<keyword evidence="3" id="KW-1185">Reference proteome</keyword>
<protein>
    <recommendedName>
        <fullName evidence="1">VWFA domain-containing protein</fullName>
    </recommendedName>
</protein>
<dbReference type="PROSITE" id="PS50234">
    <property type="entry name" value="VWFA"/>
    <property type="match status" value="1"/>
</dbReference>
<sequence length="281" mass="31808">MQSLPLTEDMADVYDCRLRPWYVSAGGAPRDVLILVDATGSMDNSSNNIIAEQLTLALLSALTDDDHVNVLRFNNKIQSPIGCFNDRLVPANHVNSAAMMAAMKKYSVVNDTKIEAVLEYAVKLLQRQRHSGNHPVACQQAIVILADSIYTNATQKMKELDPEGHISERKFRWPTHSIIKPSSIRYLILTPEAGSTLLTLELRRLFLIWLHDEFGLRDNTRALGDWLGCVRDGLFANLINANAVTQHVLDILRVLERPLVMQRKRRLRSFSDMYARMEVII</sequence>
<name>A0A4C1Y3T4_EUMVA</name>
<dbReference type="STRING" id="151549.A0A4C1Y3T4"/>